<dbReference type="InterPro" id="IPR036873">
    <property type="entry name" value="Rhodanese-like_dom_sf"/>
</dbReference>
<evidence type="ECO:0000313" key="3">
    <source>
        <dbReference type="Proteomes" id="UP000050465"/>
    </source>
</evidence>
<dbReference type="EMBL" id="LJZR01000001">
    <property type="protein sequence ID" value="KPQ37570.1"/>
    <property type="molecule type" value="Genomic_DNA"/>
</dbReference>
<name>A0A0N8KNV2_9CYAN</name>
<dbReference type="PROSITE" id="PS50206">
    <property type="entry name" value="RHODANESE_3"/>
    <property type="match status" value="1"/>
</dbReference>
<protein>
    <submittedName>
        <fullName evidence="2">Rhodanese-related sulfurtransferase</fullName>
    </submittedName>
</protein>
<gene>
    <name evidence="2" type="ORF">HLUCCA11_00545</name>
</gene>
<evidence type="ECO:0000313" key="2">
    <source>
        <dbReference type="EMBL" id="KPQ37570.1"/>
    </source>
</evidence>
<dbReference type="InterPro" id="IPR001763">
    <property type="entry name" value="Rhodanese-like_dom"/>
</dbReference>
<dbReference type="AlphaFoldDB" id="A0A0N8KNV2"/>
<dbReference type="Proteomes" id="UP000050465">
    <property type="component" value="Unassembled WGS sequence"/>
</dbReference>
<reference evidence="2 3" key="1">
    <citation type="submission" date="2015-09" db="EMBL/GenBank/DDBJ databases">
        <title>Identification and resolution of microdiversity through metagenomic sequencing of parallel consortia.</title>
        <authorList>
            <person name="Nelson W.C."/>
            <person name="Romine M.F."/>
            <person name="Lindemann S.R."/>
        </authorList>
    </citation>
    <scope>NUCLEOTIDE SEQUENCE [LARGE SCALE GENOMIC DNA]</scope>
    <source>
        <strain evidence="2">Ana</strain>
    </source>
</reference>
<dbReference type="GO" id="GO:0016740">
    <property type="term" value="F:transferase activity"/>
    <property type="evidence" value="ECO:0007669"/>
    <property type="project" value="UniProtKB-KW"/>
</dbReference>
<dbReference type="Pfam" id="PF00581">
    <property type="entry name" value="Rhodanese"/>
    <property type="match status" value="1"/>
</dbReference>
<dbReference type="SUPFAM" id="SSF52821">
    <property type="entry name" value="Rhodanese/Cell cycle control phosphatase"/>
    <property type="match status" value="1"/>
</dbReference>
<dbReference type="SMART" id="SM00450">
    <property type="entry name" value="RHOD"/>
    <property type="match status" value="1"/>
</dbReference>
<comment type="caution">
    <text evidence="2">The sequence shown here is derived from an EMBL/GenBank/DDBJ whole genome shotgun (WGS) entry which is preliminary data.</text>
</comment>
<sequence>MTNGYPALAATDVETLVQRIETDLDAIQLIDVREPHELEIASVPHFVNLPLSQFPAWSPTISTQFDPHAETIVMCHMGMRSAQMCQWLSEQGFTNVKNLAGGIDAYSRRIDRSVPIY</sequence>
<dbReference type="Gene3D" id="3.40.250.10">
    <property type="entry name" value="Rhodanese-like domain"/>
    <property type="match status" value="1"/>
</dbReference>
<keyword evidence="2" id="KW-0808">Transferase</keyword>
<feature type="domain" description="Rhodanese" evidence="1">
    <location>
        <begin position="23"/>
        <end position="115"/>
    </location>
</feature>
<dbReference type="PANTHER" id="PTHR43629">
    <property type="entry name" value="PEPTIDYL-PROLYL CIS-TRANS ISOMERASE"/>
    <property type="match status" value="1"/>
</dbReference>
<dbReference type="InterPro" id="IPR052204">
    <property type="entry name" value="PpiC/parvulin_rotamase"/>
</dbReference>
<dbReference type="PANTHER" id="PTHR43629:SF2">
    <property type="entry name" value="RHODANESE-LIKE_PPIC DOMAIN-CONTAINING PROTEIN 12, CHLOROPLASTIC"/>
    <property type="match status" value="1"/>
</dbReference>
<proteinExistence type="predicted"/>
<organism evidence="2 3">
    <name type="scientific">Phormidesmis priestleyi Ana</name>
    <dbReference type="NCBI Taxonomy" id="1666911"/>
    <lineage>
        <taxon>Bacteria</taxon>
        <taxon>Bacillati</taxon>
        <taxon>Cyanobacteriota</taxon>
        <taxon>Cyanophyceae</taxon>
        <taxon>Leptolyngbyales</taxon>
        <taxon>Leptolyngbyaceae</taxon>
        <taxon>Phormidesmis</taxon>
    </lineage>
</organism>
<accession>A0A0N8KNV2</accession>
<dbReference type="PATRIC" id="fig|1666911.3.peg.2491"/>
<dbReference type="STRING" id="1666911.HLUCCA11_00545"/>
<evidence type="ECO:0000259" key="1">
    <source>
        <dbReference type="PROSITE" id="PS50206"/>
    </source>
</evidence>